<evidence type="ECO:0000256" key="1">
    <source>
        <dbReference type="ARBA" id="ARBA00022741"/>
    </source>
</evidence>
<name>A0A3P3XN15_9SPIR</name>
<feature type="compositionally biased region" description="Low complexity" evidence="3">
    <location>
        <begin position="524"/>
        <end position="538"/>
    </location>
</feature>
<feature type="domain" description="ABC transporter" evidence="4">
    <location>
        <begin position="4"/>
        <end position="241"/>
    </location>
</feature>
<dbReference type="InterPro" id="IPR032781">
    <property type="entry name" value="ABC_tran_Xtn"/>
</dbReference>
<dbReference type="PROSITE" id="PS00211">
    <property type="entry name" value="ABC_TRANSPORTER_1"/>
    <property type="match status" value="2"/>
</dbReference>
<dbReference type="InterPro" id="IPR037118">
    <property type="entry name" value="Val-tRNA_synth_C_sf"/>
</dbReference>
<keyword evidence="1" id="KW-0547">Nucleotide-binding</keyword>
<dbReference type="InterPro" id="IPR032524">
    <property type="entry name" value="ABC_tran_C"/>
</dbReference>
<evidence type="ECO:0000313" key="5">
    <source>
        <dbReference type="EMBL" id="SLM17681.1"/>
    </source>
</evidence>
<dbReference type="Pfam" id="PF00005">
    <property type="entry name" value="ABC_tran"/>
    <property type="match status" value="2"/>
</dbReference>
<gene>
    <name evidence="5" type="ORF">SPIRO4BDMA_40250</name>
</gene>
<feature type="domain" description="ABC transporter" evidence="4">
    <location>
        <begin position="291"/>
        <end position="522"/>
    </location>
</feature>
<dbReference type="FunFam" id="3.40.50.300:FF:000011">
    <property type="entry name" value="Putative ABC transporter ATP-binding component"/>
    <property type="match status" value="1"/>
</dbReference>
<dbReference type="CDD" id="cd03221">
    <property type="entry name" value="ABCF_EF-3"/>
    <property type="match status" value="2"/>
</dbReference>
<dbReference type="InterPro" id="IPR027417">
    <property type="entry name" value="P-loop_NTPase"/>
</dbReference>
<keyword evidence="2" id="KW-0067">ATP-binding</keyword>
<reference evidence="5" key="1">
    <citation type="submission" date="2017-02" db="EMBL/GenBank/DDBJ databases">
        <authorList>
            <person name="Regsiter A."/>
            <person name="William W."/>
        </authorList>
    </citation>
    <scope>NUCLEOTIDE SEQUENCE</scope>
    <source>
        <strain evidence="5">BdmA 4</strain>
    </source>
</reference>
<dbReference type="InterPro" id="IPR003439">
    <property type="entry name" value="ABC_transporter-like_ATP-bd"/>
</dbReference>
<dbReference type="Gene3D" id="3.40.50.300">
    <property type="entry name" value="P-loop containing nucleotide triphosphate hydrolases"/>
    <property type="match status" value="2"/>
</dbReference>
<evidence type="ECO:0000256" key="2">
    <source>
        <dbReference type="ARBA" id="ARBA00022840"/>
    </source>
</evidence>
<dbReference type="PANTHER" id="PTHR42855:SF1">
    <property type="entry name" value="ABC TRANSPORTER DOMAIN-CONTAINING PROTEIN"/>
    <property type="match status" value="1"/>
</dbReference>
<evidence type="ECO:0000259" key="4">
    <source>
        <dbReference type="PROSITE" id="PS50893"/>
    </source>
</evidence>
<dbReference type="AlphaFoldDB" id="A0A3P3XN15"/>
<dbReference type="Gene3D" id="1.10.287.380">
    <property type="entry name" value="Valyl-tRNA synthetase, C-terminal domain"/>
    <property type="match status" value="1"/>
</dbReference>
<organism evidence="5">
    <name type="scientific">uncultured spirochete</name>
    <dbReference type="NCBI Taxonomy" id="156406"/>
    <lineage>
        <taxon>Bacteria</taxon>
        <taxon>Pseudomonadati</taxon>
        <taxon>Spirochaetota</taxon>
        <taxon>Spirochaetia</taxon>
        <taxon>Spirochaetales</taxon>
        <taxon>environmental samples</taxon>
    </lineage>
</organism>
<sequence length="642" mass="71286">MSILSVKDAGFSRKAGPLFEHAYLEIEAHDRIGLIGRNGAGKSSLLGLLIRELVPDSGEIAWARDFSYSYLSQNIEVPDGVTLRDFLYLGNATEISAAVEKKERGADPADNRQSNVPTISLENRYRALCRELGLSDMDASLQYFSGGERKKAALARTLAPYSSLLVLDEPTNHLDVQTIEWFESKLAAKDQAFILVTHDRWFLDSVVNSIVEIDRHTLHSYPGSYSKFLERKAVDIASLDHMENKRLANLKIELEWLNRGARARATKSERRKKEIEKMRKSLLEEARSKVIFASNVARLGKKVCVMRGLGLSYGGRRLFGDFSWELGPGTKVGIVGPNGSGKTSLLKIIAGQLEPTEGSVEIGQTVRMSMFAQTNEAVDGELSVLDFIREHAEHFALPGTSDLDAESLLERFDFPRTFQKQKLRSLSGGEMRRLMLVRVLVESPNFLLLDEPTNDLDIETIESLETYCAEFSGSVLMVSHDRLLVDRLADELLIFDGHGQIERFHGSYFDWKLADAERAEAASRAGAAAAPRSNATSSNIGKRTMPAQASDTAPGSPIQASKSNKLSYKEKQELAGLLKEIDALESEKRNLDTFFQDPSGAISGGAPFPAPIDFVEAGRHYEEIDRLIAEKLARWEELASRE</sequence>
<dbReference type="SMART" id="SM00382">
    <property type="entry name" value="AAA"/>
    <property type="match status" value="2"/>
</dbReference>
<dbReference type="PROSITE" id="PS50893">
    <property type="entry name" value="ABC_TRANSPORTER_2"/>
    <property type="match status" value="2"/>
</dbReference>
<dbReference type="GO" id="GO:0005524">
    <property type="term" value="F:ATP binding"/>
    <property type="evidence" value="ECO:0007669"/>
    <property type="project" value="UniProtKB-KW"/>
</dbReference>
<feature type="region of interest" description="Disordered" evidence="3">
    <location>
        <begin position="524"/>
        <end position="565"/>
    </location>
</feature>
<evidence type="ECO:0000256" key="3">
    <source>
        <dbReference type="SAM" id="MobiDB-lite"/>
    </source>
</evidence>
<dbReference type="InterPro" id="IPR003593">
    <property type="entry name" value="AAA+_ATPase"/>
</dbReference>
<accession>A0A3P3XN15</accession>
<dbReference type="Pfam" id="PF12848">
    <property type="entry name" value="ABC_tran_Xtn"/>
    <property type="match status" value="1"/>
</dbReference>
<dbReference type="InterPro" id="IPR017871">
    <property type="entry name" value="ABC_transporter-like_CS"/>
</dbReference>
<dbReference type="SUPFAM" id="SSF52540">
    <property type="entry name" value="P-loop containing nucleoside triphosphate hydrolases"/>
    <property type="match status" value="2"/>
</dbReference>
<dbReference type="InterPro" id="IPR051309">
    <property type="entry name" value="ABCF_ATPase"/>
</dbReference>
<dbReference type="GO" id="GO:0016887">
    <property type="term" value="F:ATP hydrolysis activity"/>
    <property type="evidence" value="ECO:0007669"/>
    <property type="project" value="InterPro"/>
</dbReference>
<dbReference type="EMBL" id="FWDO01000004">
    <property type="protein sequence ID" value="SLM17681.1"/>
    <property type="molecule type" value="Genomic_DNA"/>
</dbReference>
<dbReference type="GO" id="GO:0003677">
    <property type="term" value="F:DNA binding"/>
    <property type="evidence" value="ECO:0007669"/>
    <property type="project" value="InterPro"/>
</dbReference>
<dbReference type="PANTHER" id="PTHR42855">
    <property type="entry name" value="ABC TRANSPORTER ATP-BINDING SUBUNIT"/>
    <property type="match status" value="1"/>
</dbReference>
<proteinExistence type="predicted"/>
<protein>
    <submittedName>
        <fullName evidence="5">ABC transporter related protein</fullName>
    </submittedName>
</protein>
<dbReference type="Pfam" id="PF16326">
    <property type="entry name" value="ABC_tran_CTD"/>
    <property type="match status" value="1"/>
</dbReference>
<feature type="compositionally biased region" description="Polar residues" evidence="3">
    <location>
        <begin position="547"/>
        <end position="565"/>
    </location>
</feature>